<evidence type="ECO:0000313" key="7">
    <source>
        <dbReference type="EMBL" id="KID59423.1"/>
    </source>
</evidence>
<comment type="similarity">
    <text evidence="4">Belongs to the secreted LysM effector family.</text>
</comment>
<dbReference type="Proteomes" id="UP000031186">
    <property type="component" value="Unassembled WGS sequence"/>
</dbReference>
<feature type="region of interest" description="Disordered" evidence="5">
    <location>
        <begin position="104"/>
        <end position="134"/>
    </location>
</feature>
<dbReference type="EMBL" id="AZNF01000029">
    <property type="protein sequence ID" value="KID59423.1"/>
    <property type="molecule type" value="Genomic_DNA"/>
</dbReference>
<protein>
    <submittedName>
        <fullName evidence="7">LysM domain-containing protein</fullName>
    </submittedName>
</protein>
<feature type="compositionally biased region" description="Low complexity" evidence="5">
    <location>
        <begin position="104"/>
        <end position="127"/>
    </location>
</feature>
<evidence type="ECO:0000256" key="4">
    <source>
        <dbReference type="ARBA" id="ARBA00044955"/>
    </source>
</evidence>
<dbReference type="CDD" id="cd00118">
    <property type="entry name" value="LysM"/>
    <property type="match status" value="1"/>
</dbReference>
<dbReference type="InterPro" id="IPR036779">
    <property type="entry name" value="LysM_dom_sf"/>
</dbReference>
<evidence type="ECO:0000256" key="2">
    <source>
        <dbReference type="ARBA" id="ARBA00022729"/>
    </source>
</evidence>
<evidence type="ECO:0000256" key="1">
    <source>
        <dbReference type="ARBA" id="ARBA00022669"/>
    </source>
</evidence>
<keyword evidence="2" id="KW-0732">Signal</keyword>
<gene>
    <name evidence="7" type="ORF">MAN_10728</name>
</gene>
<feature type="domain" description="LysM" evidence="6">
    <location>
        <begin position="165"/>
        <end position="211"/>
    </location>
</feature>
<evidence type="ECO:0000259" key="6">
    <source>
        <dbReference type="PROSITE" id="PS51782"/>
    </source>
</evidence>
<dbReference type="Gene3D" id="3.10.350.10">
    <property type="entry name" value="LysM domain"/>
    <property type="match status" value="2"/>
</dbReference>
<evidence type="ECO:0000313" key="8">
    <source>
        <dbReference type="Proteomes" id="UP000031186"/>
    </source>
</evidence>
<organism evidence="7 8">
    <name type="scientific">Metarhizium anisopliae (strain ARSEF 549)</name>
    <dbReference type="NCBI Taxonomy" id="3151832"/>
    <lineage>
        <taxon>Eukaryota</taxon>
        <taxon>Fungi</taxon>
        <taxon>Dikarya</taxon>
        <taxon>Ascomycota</taxon>
        <taxon>Pezizomycotina</taxon>
        <taxon>Sordariomycetes</taxon>
        <taxon>Hypocreomycetidae</taxon>
        <taxon>Hypocreales</taxon>
        <taxon>Clavicipitaceae</taxon>
        <taxon>Metarhizium</taxon>
    </lineage>
</organism>
<dbReference type="HOGENOM" id="CLU_010591_0_0_1"/>
<dbReference type="SUPFAM" id="SSF54106">
    <property type="entry name" value="LysM domain"/>
    <property type="match status" value="2"/>
</dbReference>
<dbReference type="SMART" id="SM00257">
    <property type="entry name" value="LysM"/>
    <property type="match status" value="2"/>
</dbReference>
<dbReference type="GO" id="GO:0008061">
    <property type="term" value="F:chitin binding"/>
    <property type="evidence" value="ECO:0007669"/>
    <property type="project" value="UniProtKB-KW"/>
</dbReference>
<dbReference type="OrthoDB" id="5985073at2759"/>
<evidence type="ECO:0000256" key="5">
    <source>
        <dbReference type="SAM" id="MobiDB-lite"/>
    </source>
</evidence>
<dbReference type="Pfam" id="PF01476">
    <property type="entry name" value="LysM"/>
    <property type="match status" value="2"/>
</dbReference>
<keyword evidence="1" id="KW-0147">Chitin-binding</keyword>
<name>A0A0B4EMB4_METAF</name>
<comment type="caution">
    <text evidence="7">The sequence shown here is derived from an EMBL/GenBank/DDBJ whole genome shotgun (WGS) entry which is preliminary data.</text>
</comment>
<keyword evidence="3" id="KW-0843">Virulence</keyword>
<evidence type="ECO:0000256" key="3">
    <source>
        <dbReference type="ARBA" id="ARBA00023026"/>
    </source>
</evidence>
<dbReference type="PANTHER" id="PTHR34997:SF2">
    <property type="entry name" value="LYSM DOMAIN-CONTAINING PROTEIN-RELATED"/>
    <property type="match status" value="1"/>
</dbReference>
<keyword evidence="8" id="KW-1185">Reference proteome</keyword>
<dbReference type="PANTHER" id="PTHR34997">
    <property type="entry name" value="AM15"/>
    <property type="match status" value="1"/>
</dbReference>
<dbReference type="VEuPathDB" id="FungiDB:MAN_10728"/>
<feature type="non-terminal residue" evidence="7">
    <location>
        <position position="1"/>
    </location>
</feature>
<feature type="domain" description="LysM" evidence="6">
    <location>
        <begin position="244"/>
        <end position="290"/>
    </location>
</feature>
<dbReference type="AlphaFoldDB" id="A0A0B4EMB4"/>
<accession>A0A0B4EMB4</accession>
<proteinExistence type="inferred from homology"/>
<dbReference type="InterPro" id="IPR018392">
    <property type="entry name" value="LysM"/>
</dbReference>
<dbReference type="InterPro" id="IPR052210">
    <property type="entry name" value="LysM1-like"/>
</dbReference>
<dbReference type="PROSITE" id="PS51782">
    <property type="entry name" value="LYSM"/>
    <property type="match status" value="2"/>
</dbReference>
<reference evidence="7 8" key="1">
    <citation type="journal article" date="2014" name="Proc. Natl. Acad. Sci. U.S.A.">
        <title>Trajectory and genomic determinants of fungal-pathogen speciation and host adaptation.</title>
        <authorList>
            <person name="Hu X."/>
            <person name="Xiao G."/>
            <person name="Zheng P."/>
            <person name="Shang Y."/>
            <person name="Su Y."/>
            <person name="Zhang X."/>
            <person name="Liu X."/>
            <person name="Zhan S."/>
            <person name="St Leger R.J."/>
            <person name="Wang C."/>
        </authorList>
    </citation>
    <scope>NUCLEOTIDE SEQUENCE [LARGE SCALE GENOMIC DNA]</scope>
    <source>
        <strain evidence="7 8">ARSEF 549</strain>
    </source>
</reference>
<sequence>MLAPSVAALAVAASSGVLDSIVQQGVNLRARESNPGFSFDPNTSPYCTFWYDNDGSIPCAEILSLFAVSIDDFIRWNPSVTPSCDKFLESRSFCVEVGGEPVITTTTSAPTTSTSTSTEPTTTTKPSNGKMEKSLHSSGRMHVYDPTGIQTPSPTQPDIIDSCNEFHWVNKGENCENVAAKNGIPLQDFLAWNPKAGNQCSGLWANAYSCVSIIGYTPPTPTEPSNGVETPMPIQPGMVTDCNKFYYVKSGDSCVSIASNKGISESDLIKWNPSAGSQCASLWANTYACIGTLPAFHIKTRYRTDCSGDVYNDVSVTGGMCINTACSVGSLEIAAEGYCPDGQVQISYWEQPNCVGKWFGYGYTKRGQCRGVWTDGWKFRSLFLRCAKEEDDCVSQGTCAYDPEPDKSLC</sequence>